<dbReference type="RefSeq" id="WP_139014594.1">
    <property type="nucleotide sequence ID" value="NZ_VBSN01000073.1"/>
</dbReference>
<dbReference type="PANTHER" id="PTHR23416:SF23">
    <property type="entry name" value="ACETYLTRANSFERASE C18B11.09C-RELATED"/>
    <property type="match status" value="1"/>
</dbReference>
<dbReference type="EMBL" id="VBSN01000073">
    <property type="protein sequence ID" value="KAA6431462.1"/>
    <property type="molecule type" value="Genomic_DNA"/>
</dbReference>
<dbReference type="InterPro" id="IPR011004">
    <property type="entry name" value="Trimer_LpxA-like_sf"/>
</dbReference>
<dbReference type="GO" id="GO:0005829">
    <property type="term" value="C:cytosol"/>
    <property type="evidence" value="ECO:0007669"/>
    <property type="project" value="TreeGrafter"/>
</dbReference>
<keyword evidence="4" id="KW-1185">Reference proteome</keyword>
<dbReference type="AlphaFoldDB" id="A0A5M8QA79"/>
<dbReference type="SUPFAM" id="SSF51161">
    <property type="entry name" value="Trimeric LpxA-like enzymes"/>
    <property type="match status" value="1"/>
</dbReference>
<dbReference type="CDD" id="cd05825">
    <property type="entry name" value="LbH_wcaF_like"/>
    <property type="match status" value="1"/>
</dbReference>
<name>A0A5M8QA79_9BACT</name>
<protein>
    <submittedName>
        <fullName evidence="3">Colanic acid biosynthesis acetyltransferase WcaF</fullName>
    </submittedName>
</protein>
<dbReference type="Gene3D" id="2.160.10.10">
    <property type="entry name" value="Hexapeptide repeat proteins"/>
    <property type="match status" value="1"/>
</dbReference>
<reference evidence="3 4" key="1">
    <citation type="submission" date="2019-05" db="EMBL/GenBank/DDBJ databases">
        <authorList>
            <person name="Qu J.-H."/>
        </authorList>
    </citation>
    <scope>NUCLEOTIDE SEQUENCE [LARGE SCALE GENOMIC DNA]</scope>
    <source>
        <strain evidence="3 4">NS28</strain>
    </source>
</reference>
<keyword evidence="2 3" id="KW-0808">Transferase</keyword>
<evidence type="ECO:0000313" key="4">
    <source>
        <dbReference type="Proteomes" id="UP000323994"/>
    </source>
</evidence>
<proteinExistence type="inferred from homology"/>
<dbReference type="PANTHER" id="PTHR23416">
    <property type="entry name" value="SIALIC ACID SYNTHASE-RELATED"/>
    <property type="match status" value="1"/>
</dbReference>
<dbReference type="GO" id="GO:0008374">
    <property type="term" value="F:O-acyltransferase activity"/>
    <property type="evidence" value="ECO:0007669"/>
    <property type="project" value="TreeGrafter"/>
</dbReference>
<comment type="caution">
    <text evidence="3">The sequence shown here is derived from an EMBL/GenBank/DDBJ whole genome shotgun (WGS) entry which is preliminary data.</text>
</comment>
<dbReference type="InterPro" id="IPR051159">
    <property type="entry name" value="Hexapeptide_acetyltransf"/>
</dbReference>
<evidence type="ECO:0000313" key="3">
    <source>
        <dbReference type="EMBL" id="KAA6431462.1"/>
    </source>
</evidence>
<sequence length="188" mass="21062">MEKTSRTQTSLSAYNNSWYRPGSFLKQLAWYMANRLFMNTYLPWPMLVKVFILKLFGAKIGTGVVIKPKVNIKYPWFLSIGNDCWIGENVWIDNLTMVTMEANVCLSQGSMLLTGNHDYTKSTFDLIIRPITLESGAWIGAKATVCPGVKAGSHAVLTVNSVASNDLEPYGIYQGNPAKYLKTRNLTH</sequence>
<evidence type="ECO:0000256" key="1">
    <source>
        <dbReference type="ARBA" id="ARBA00007274"/>
    </source>
</evidence>
<evidence type="ECO:0000256" key="2">
    <source>
        <dbReference type="ARBA" id="ARBA00022679"/>
    </source>
</evidence>
<dbReference type="OrthoDB" id="9814490at2"/>
<organism evidence="3 4">
    <name type="scientific">Dyadobacter flavalbus</name>
    <dbReference type="NCBI Taxonomy" id="2579942"/>
    <lineage>
        <taxon>Bacteria</taxon>
        <taxon>Pseudomonadati</taxon>
        <taxon>Bacteroidota</taxon>
        <taxon>Cytophagia</taxon>
        <taxon>Cytophagales</taxon>
        <taxon>Spirosomataceae</taxon>
        <taxon>Dyadobacter</taxon>
    </lineage>
</organism>
<dbReference type="Proteomes" id="UP000323994">
    <property type="component" value="Unassembled WGS sequence"/>
</dbReference>
<accession>A0A5M8QA79</accession>
<dbReference type="NCBIfam" id="NF007797">
    <property type="entry name" value="PRK10502.1"/>
    <property type="match status" value="1"/>
</dbReference>
<comment type="similarity">
    <text evidence="1">Belongs to the transferase hexapeptide repeat family.</text>
</comment>
<gene>
    <name evidence="3" type="primary">wcaF</name>
    <name evidence="3" type="ORF">FEM33_24420</name>
</gene>